<accession>A0A195BG36</accession>
<dbReference type="Proteomes" id="UP000078540">
    <property type="component" value="Unassembled WGS sequence"/>
</dbReference>
<gene>
    <name evidence="2" type="ORF">ALC53_06397</name>
</gene>
<feature type="region of interest" description="Disordered" evidence="1">
    <location>
        <begin position="1"/>
        <end position="66"/>
    </location>
</feature>
<evidence type="ECO:0000313" key="2">
    <source>
        <dbReference type="EMBL" id="KYM83130.1"/>
    </source>
</evidence>
<dbReference type="EMBL" id="KQ976500">
    <property type="protein sequence ID" value="KYM83130.1"/>
    <property type="molecule type" value="Genomic_DNA"/>
</dbReference>
<feature type="non-terminal residue" evidence="2">
    <location>
        <position position="1"/>
    </location>
</feature>
<sequence length="294" mass="33350">FLLNYRRRSRSEEDTNGTVSDDAQQQQQQQQQSYVSGQREPEEEEELGAEEAAAQTLQSGAEGADPEVHKRVAAVQVQVQGMEGDWRAYCEHPLSVATAAMLNLQQQHQSAVANHNDDPAASYVYEYYKLPEKTADVKLPPTHELWSTQAYLYLAFESSGPFAQFANCTIASAFYALRKKERKREKERYSPLFSIRDRGLSPYILGSVDSAKENVVVRRNAAARATMVRHQEHHQQQFLLPTSPWGDAALIFPRIFYFRPLRCPLSVPLSLSHLSRVISSYLLLLPPFSHPAER</sequence>
<evidence type="ECO:0000313" key="3">
    <source>
        <dbReference type="Proteomes" id="UP000078540"/>
    </source>
</evidence>
<name>A0A195BG36_9HYME</name>
<reference evidence="2 3" key="1">
    <citation type="submission" date="2015-09" db="EMBL/GenBank/DDBJ databases">
        <title>Atta colombica WGS genome.</title>
        <authorList>
            <person name="Nygaard S."/>
            <person name="Hu H."/>
            <person name="Boomsma J."/>
            <person name="Zhang G."/>
        </authorList>
    </citation>
    <scope>NUCLEOTIDE SEQUENCE [LARGE SCALE GENOMIC DNA]</scope>
    <source>
        <strain evidence="2">Treedump-2</strain>
        <tissue evidence="2">Whole body</tissue>
    </source>
</reference>
<keyword evidence="3" id="KW-1185">Reference proteome</keyword>
<protein>
    <submittedName>
        <fullName evidence="2">Uncharacterized protein</fullName>
    </submittedName>
</protein>
<dbReference type="AlphaFoldDB" id="A0A195BG36"/>
<proteinExistence type="predicted"/>
<organism evidence="2 3">
    <name type="scientific">Atta colombica</name>
    <dbReference type="NCBI Taxonomy" id="520822"/>
    <lineage>
        <taxon>Eukaryota</taxon>
        <taxon>Metazoa</taxon>
        <taxon>Ecdysozoa</taxon>
        <taxon>Arthropoda</taxon>
        <taxon>Hexapoda</taxon>
        <taxon>Insecta</taxon>
        <taxon>Pterygota</taxon>
        <taxon>Neoptera</taxon>
        <taxon>Endopterygota</taxon>
        <taxon>Hymenoptera</taxon>
        <taxon>Apocrita</taxon>
        <taxon>Aculeata</taxon>
        <taxon>Formicoidea</taxon>
        <taxon>Formicidae</taxon>
        <taxon>Myrmicinae</taxon>
        <taxon>Atta</taxon>
    </lineage>
</organism>
<evidence type="ECO:0000256" key="1">
    <source>
        <dbReference type="SAM" id="MobiDB-lite"/>
    </source>
</evidence>